<reference evidence="2" key="3">
    <citation type="submission" date="2020-12" db="UniProtKB">
        <authorList>
            <consortium name="EnsemblPlants"/>
        </authorList>
    </citation>
    <scope>IDENTIFICATION</scope>
</reference>
<dbReference type="EnsemblPlants" id="Pp3c1_12960V3.1">
    <property type="protein sequence ID" value="Pp3c1_12960V3.1"/>
    <property type="gene ID" value="Pp3c1_12960"/>
</dbReference>
<accession>A0A2K1L7Z9</accession>
<proteinExistence type="predicted"/>
<dbReference type="AlphaFoldDB" id="A0A2K1L7Z9"/>
<gene>
    <name evidence="1" type="ORF">PHYPA_000594</name>
</gene>
<reference evidence="1 3" key="2">
    <citation type="journal article" date="2018" name="Plant J.">
        <title>The Physcomitrella patens chromosome-scale assembly reveals moss genome structure and evolution.</title>
        <authorList>
            <person name="Lang D."/>
            <person name="Ullrich K.K."/>
            <person name="Murat F."/>
            <person name="Fuchs J."/>
            <person name="Jenkins J."/>
            <person name="Haas F.B."/>
            <person name="Piednoel M."/>
            <person name="Gundlach H."/>
            <person name="Van Bel M."/>
            <person name="Meyberg R."/>
            <person name="Vives C."/>
            <person name="Morata J."/>
            <person name="Symeonidi A."/>
            <person name="Hiss M."/>
            <person name="Muchero W."/>
            <person name="Kamisugi Y."/>
            <person name="Saleh O."/>
            <person name="Blanc G."/>
            <person name="Decker E.L."/>
            <person name="van Gessel N."/>
            <person name="Grimwood J."/>
            <person name="Hayes R.D."/>
            <person name="Graham S.W."/>
            <person name="Gunter L.E."/>
            <person name="McDaniel S.F."/>
            <person name="Hoernstein S.N.W."/>
            <person name="Larsson A."/>
            <person name="Li F.W."/>
            <person name="Perroud P.F."/>
            <person name="Phillips J."/>
            <person name="Ranjan P."/>
            <person name="Rokshar D.S."/>
            <person name="Rothfels C.J."/>
            <person name="Schneider L."/>
            <person name="Shu S."/>
            <person name="Stevenson D.W."/>
            <person name="Thummler F."/>
            <person name="Tillich M."/>
            <person name="Villarreal Aguilar J.C."/>
            <person name="Widiez T."/>
            <person name="Wong G.K."/>
            <person name="Wymore A."/>
            <person name="Zhang Y."/>
            <person name="Zimmer A.D."/>
            <person name="Quatrano R.S."/>
            <person name="Mayer K.F.X."/>
            <person name="Goodstein D."/>
            <person name="Casacuberta J.M."/>
            <person name="Vandepoele K."/>
            <person name="Reski R."/>
            <person name="Cuming A.C."/>
            <person name="Tuskan G.A."/>
            <person name="Maumus F."/>
            <person name="Salse J."/>
            <person name="Schmutz J."/>
            <person name="Rensing S.A."/>
        </authorList>
    </citation>
    <scope>NUCLEOTIDE SEQUENCE [LARGE SCALE GENOMIC DNA]</scope>
    <source>
        <strain evidence="2 3">cv. Gransden 2004</strain>
    </source>
</reference>
<dbReference type="Gramene" id="Pp3c1_12960V3.1">
    <property type="protein sequence ID" value="Pp3c1_12960V3.1"/>
    <property type="gene ID" value="Pp3c1_12960"/>
</dbReference>
<evidence type="ECO:0000313" key="3">
    <source>
        <dbReference type="Proteomes" id="UP000006727"/>
    </source>
</evidence>
<sequence>MTQAAKFLESMKVPIILQATRGVKLIRYVEKNSFIMKKLERGGR</sequence>
<dbReference type="EMBL" id="ABEU02000001">
    <property type="protein sequence ID" value="PNR62170.1"/>
    <property type="molecule type" value="Genomic_DNA"/>
</dbReference>
<keyword evidence="3" id="KW-1185">Reference proteome</keyword>
<dbReference type="InParanoid" id="A0A2K1L7Z9"/>
<evidence type="ECO:0000313" key="2">
    <source>
        <dbReference type="EnsemblPlants" id="Pp3c1_12960V3.1"/>
    </source>
</evidence>
<evidence type="ECO:0000313" key="1">
    <source>
        <dbReference type="EMBL" id="PNR62170.1"/>
    </source>
</evidence>
<dbReference type="Proteomes" id="UP000006727">
    <property type="component" value="Chromosome 1"/>
</dbReference>
<name>A0A2K1L7Z9_PHYPA</name>
<protein>
    <submittedName>
        <fullName evidence="1 2">Uncharacterized protein</fullName>
    </submittedName>
</protein>
<organism evidence="1">
    <name type="scientific">Physcomitrium patens</name>
    <name type="common">Spreading-leaved earth moss</name>
    <name type="synonym">Physcomitrella patens</name>
    <dbReference type="NCBI Taxonomy" id="3218"/>
    <lineage>
        <taxon>Eukaryota</taxon>
        <taxon>Viridiplantae</taxon>
        <taxon>Streptophyta</taxon>
        <taxon>Embryophyta</taxon>
        <taxon>Bryophyta</taxon>
        <taxon>Bryophytina</taxon>
        <taxon>Bryopsida</taxon>
        <taxon>Funariidae</taxon>
        <taxon>Funariales</taxon>
        <taxon>Funariaceae</taxon>
        <taxon>Physcomitrium</taxon>
    </lineage>
</organism>
<reference evidence="1 3" key="1">
    <citation type="journal article" date="2008" name="Science">
        <title>The Physcomitrella genome reveals evolutionary insights into the conquest of land by plants.</title>
        <authorList>
            <person name="Rensing S."/>
            <person name="Lang D."/>
            <person name="Zimmer A."/>
            <person name="Terry A."/>
            <person name="Salamov A."/>
            <person name="Shapiro H."/>
            <person name="Nishiyama T."/>
            <person name="Perroud P.-F."/>
            <person name="Lindquist E."/>
            <person name="Kamisugi Y."/>
            <person name="Tanahashi T."/>
            <person name="Sakakibara K."/>
            <person name="Fujita T."/>
            <person name="Oishi K."/>
            <person name="Shin-I T."/>
            <person name="Kuroki Y."/>
            <person name="Toyoda A."/>
            <person name="Suzuki Y."/>
            <person name="Hashimoto A."/>
            <person name="Yamaguchi K."/>
            <person name="Sugano A."/>
            <person name="Kohara Y."/>
            <person name="Fujiyama A."/>
            <person name="Anterola A."/>
            <person name="Aoki S."/>
            <person name="Ashton N."/>
            <person name="Barbazuk W.B."/>
            <person name="Barker E."/>
            <person name="Bennetzen J."/>
            <person name="Bezanilla M."/>
            <person name="Blankenship R."/>
            <person name="Cho S.H."/>
            <person name="Dutcher S."/>
            <person name="Estelle M."/>
            <person name="Fawcett J.A."/>
            <person name="Gundlach H."/>
            <person name="Hanada K."/>
            <person name="Heyl A."/>
            <person name="Hicks K.A."/>
            <person name="Hugh J."/>
            <person name="Lohr M."/>
            <person name="Mayer K."/>
            <person name="Melkozernov A."/>
            <person name="Murata T."/>
            <person name="Nelson D."/>
            <person name="Pils B."/>
            <person name="Prigge M."/>
            <person name="Reiss B."/>
            <person name="Renner T."/>
            <person name="Rombauts S."/>
            <person name="Rushton P."/>
            <person name="Sanderfoot A."/>
            <person name="Schween G."/>
            <person name="Shiu S.-H."/>
            <person name="Stueber K."/>
            <person name="Theodoulou F.L."/>
            <person name="Tu H."/>
            <person name="Van de Peer Y."/>
            <person name="Verrier P.J."/>
            <person name="Waters E."/>
            <person name="Wood A."/>
            <person name="Yang L."/>
            <person name="Cove D."/>
            <person name="Cuming A."/>
            <person name="Hasebe M."/>
            <person name="Lucas S."/>
            <person name="Mishler D.B."/>
            <person name="Reski R."/>
            <person name="Grigoriev I."/>
            <person name="Quatrano R.S."/>
            <person name="Boore J.L."/>
        </authorList>
    </citation>
    <scope>NUCLEOTIDE SEQUENCE [LARGE SCALE GENOMIC DNA]</scope>
    <source>
        <strain evidence="2 3">cv. Gransden 2004</strain>
    </source>
</reference>